<dbReference type="InterPro" id="IPR035921">
    <property type="entry name" value="F/V-ATP_Csub_sf"/>
</dbReference>
<evidence type="ECO:0000256" key="8">
    <source>
        <dbReference type="ARBA" id="ARBA00023310"/>
    </source>
</evidence>
<keyword evidence="5 9" id="KW-1133">Transmembrane helix</keyword>
<evidence type="ECO:0000256" key="1">
    <source>
        <dbReference type="ARBA" id="ARBA00004141"/>
    </source>
</evidence>
<dbReference type="GO" id="GO:0046933">
    <property type="term" value="F:proton-transporting ATP synthase activity, rotational mechanism"/>
    <property type="evidence" value="ECO:0007669"/>
    <property type="project" value="UniProtKB-UniRule"/>
</dbReference>
<evidence type="ECO:0000259" key="10">
    <source>
        <dbReference type="Pfam" id="PF00137"/>
    </source>
</evidence>
<gene>
    <name evidence="9" type="primary">atpE</name>
    <name evidence="11" type="ORF">H6P80_11385</name>
</gene>
<dbReference type="InterPro" id="IPR002379">
    <property type="entry name" value="ATPase_proteolipid_c-like_dom"/>
</dbReference>
<dbReference type="GO" id="GO:0045259">
    <property type="term" value="C:proton-transporting ATP synthase complex"/>
    <property type="evidence" value="ECO:0007669"/>
    <property type="project" value="UniProtKB-KW"/>
</dbReference>
<keyword evidence="9" id="KW-0406">Ion transport</keyword>
<dbReference type="Gene3D" id="1.20.20.10">
    <property type="entry name" value="F1F0 ATP synthase subunit C"/>
    <property type="match status" value="1"/>
</dbReference>
<name>A0A842I0P7_9SPHN</name>
<dbReference type="GO" id="GO:0008289">
    <property type="term" value="F:lipid binding"/>
    <property type="evidence" value="ECO:0007669"/>
    <property type="project" value="UniProtKB-KW"/>
</dbReference>
<organism evidence="11 12">
    <name type="scientific">Parasphingopyxis marina</name>
    <dbReference type="NCBI Taxonomy" id="2761622"/>
    <lineage>
        <taxon>Bacteria</taxon>
        <taxon>Pseudomonadati</taxon>
        <taxon>Pseudomonadota</taxon>
        <taxon>Alphaproteobacteria</taxon>
        <taxon>Sphingomonadales</taxon>
        <taxon>Sphingomonadaceae</taxon>
        <taxon>Parasphingopyxis</taxon>
    </lineage>
</organism>
<keyword evidence="9" id="KW-1003">Cell membrane</keyword>
<keyword evidence="6 9" id="KW-0446">Lipid-binding</keyword>
<comment type="function">
    <text evidence="9">Key component of the F(0) channel; it plays a direct role in translocation across the membrane. A homomeric c-ring of between 10-14 subunits forms the central stalk rotor element with the F(1) delta and epsilon subunits.</text>
</comment>
<keyword evidence="9" id="KW-0375">Hydrogen ion transport</keyword>
<accession>A0A842I0P7</accession>
<evidence type="ECO:0000256" key="5">
    <source>
        <dbReference type="ARBA" id="ARBA00022989"/>
    </source>
</evidence>
<dbReference type="AlphaFoldDB" id="A0A842I0P7"/>
<evidence type="ECO:0000256" key="6">
    <source>
        <dbReference type="ARBA" id="ARBA00023121"/>
    </source>
</evidence>
<evidence type="ECO:0000256" key="9">
    <source>
        <dbReference type="HAMAP-Rule" id="MF_01396"/>
    </source>
</evidence>
<dbReference type="Proteomes" id="UP000564378">
    <property type="component" value="Unassembled WGS sequence"/>
</dbReference>
<feature type="transmembrane region" description="Helical" evidence="9">
    <location>
        <begin position="50"/>
        <end position="73"/>
    </location>
</feature>
<dbReference type="Pfam" id="PF00137">
    <property type="entry name" value="ATP-synt_C"/>
    <property type="match status" value="1"/>
</dbReference>
<comment type="subcellular location">
    <subcellularLocation>
        <location evidence="9">Cell membrane</location>
        <topology evidence="9">Multi-pass membrane protein</topology>
    </subcellularLocation>
    <subcellularLocation>
        <location evidence="1">Membrane</location>
        <topology evidence="1">Multi-pass membrane protein</topology>
    </subcellularLocation>
</comment>
<keyword evidence="8 9" id="KW-0066">ATP synthesis</keyword>
<evidence type="ECO:0000256" key="3">
    <source>
        <dbReference type="ARBA" id="ARBA00022547"/>
    </source>
</evidence>
<evidence type="ECO:0000256" key="2">
    <source>
        <dbReference type="ARBA" id="ARBA00006704"/>
    </source>
</evidence>
<reference evidence="11 12" key="1">
    <citation type="submission" date="2020-08" db="EMBL/GenBank/DDBJ databases">
        <title>Draft genome sequence of Parasphingopyxis sp. GrpM-11.</title>
        <authorList>
            <person name="Oh J."/>
            <person name="Roh D.-H."/>
        </authorList>
    </citation>
    <scope>NUCLEOTIDE SEQUENCE [LARGE SCALE GENOMIC DNA]</scope>
    <source>
        <strain evidence="11 12">GrpM-11</strain>
    </source>
</reference>
<comment type="function">
    <text evidence="9">F(1)F(0) ATP synthase produces ATP from ADP in the presence of a proton or sodium gradient. F-type ATPases consist of two structural domains, F(1) containing the extramembraneous catalytic core and F(0) containing the membrane proton channel, linked together by a central stalk and a peripheral stalk. During catalysis, ATP synthesis in the catalytic domain of F(1) is coupled via a rotary mechanism of the central stalk subunits to proton translocation.</text>
</comment>
<sequence length="74" mass="7405">MEVEAARLIGAGLAAIGAGAAAAGVGYIWGSFLQGALRNPEAANGEQARLYIGFAVTELLGLIAAVIGFILLFG</sequence>
<dbReference type="RefSeq" id="WP_185801492.1">
    <property type="nucleotide sequence ID" value="NZ_JACJVJ010000002.1"/>
</dbReference>
<keyword evidence="12" id="KW-1185">Reference proteome</keyword>
<comment type="caution">
    <text evidence="11">The sequence shown here is derived from an EMBL/GenBank/DDBJ whole genome shotgun (WGS) entry which is preliminary data.</text>
</comment>
<comment type="similarity">
    <text evidence="2 9">Belongs to the ATPase C chain family.</text>
</comment>
<keyword evidence="3 9" id="KW-0138">CF(0)</keyword>
<dbReference type="HAMAP" id="MF_01396">
    <property type="entry name" value="ATP_synth_c_bact"/>
    <property type="match status" value="1"/>
</dbReference>
<keyword evidence="7 9" id="KW-0472">Membrane</keyword>
<feature type="transmembrane region" description="Helical" evidence="9">
    <location>
        <begin position="7"/>
        <end position="30"/>
    </location>
</feature>
<protein>
    <recommendedName>
        <fullName evidence="9">ATP synthase subunit c</fullName>
    </recommendedName>
    <alternativeName>
        <fullName evidence="9">ATP synthase F(0) sector subunit c</fullName>
    </alternativeName>
    <alternativeName>
        <fullName evidence="9">F-type ATPase subunit c</fullName>
        <shortName evidence="9">F-ATPase subunit c</shortName>
    </alternativeName>
    <alternativeName>
        <fullName evidence="9">Lipid-binding protein</fullName>
    </alternativeName>
</protein>
<evidence type="ECO:0000256" key="4">
    <source>
        <dbReference type="ARBA" id="ARBA00022692"/>
    </source>
</evidence>
<dbReference type="EMBL" id="JACJVJ010000002">
    <property type="protein sequence ID" value="MBC2778219.1"/>
    <property type="molecule type" value="Genomic_DNA"/>
</dbReference>
<proteinExistence type="inferred from homology"/>
<evidence type="ECO:0000313" key="11">
    <source>
        <dbReference type="EMBL" id="MBC2778219.1"/>
    </source>
</evidence>
<dbReference type="SUPFAM" id="SSF81333">
    <property type="entry name" value="F1F0 ATP synthase subunit C"/>
    <property type="match status" value="1"/>
</dbReference>
<dbReference type="InterPro" id="IPR038662">
    <property type="entry name" value="ATP_synth_F0_csu_sf"/>
</dbReference>
<feature type="site" description="Reversibly protonated during proton transport" evidence="9">
    <location>
        <position position="58"/>
    </location>
</feature>
<evidence type="ECO:0000256" key="7">
    <source>
        <dbReference type="ARBA" id="ARBA00023136"/>
    </source>
</evidence>
<keyword evidence="9" id="KW-0813">Transport</keyword>
<evidence type="ECO:0000313" key="12">
    <source>
        <dbReference type="Proteomes" id="UP000564378"/>
    </source>
</evidence>
<keyword evidence="4 9" id="KW-0812">Transmembrane</keyword>
<feature type="domain" description="V-ATPase proteolipid subunit C-like" evidence="10">
    <location>
        <begin position="9"/>
        <end position="71"/>
    </location>
</feature>
<dbReference type="PRINTS" id="PR00124">
    <property type="entry name" value="ATPASEC"/>
</dbReference>
<dbReference type="GO" id="GO:0005886">
    <property type="term" value="C:plasma membrane"/>
    <property type="evidence" value="ECO:0007669"/>
    <property type="project" value="UniProtKB-SubCell"/>
</dbReference>
<dbReference type="InterPro" id="IPR000454">
    <property type="entry name" value="ATP_synth_F0_csu"/>
</dbReference>
<dbReference type="GO" id="GO:0033177">
    <property type="term" value="C:proton-transporting two-sector ATPase complex, proton-transporting domain"/>
    <property type="evidence" value="ECO:0007669"/>
    <property type="project" value="InterPro"/>
</dbReference>